<evidence type="ECO:0000256" key="9">
    <source>
        <dbReference type="ARBA" id="ARBA00023136"/>
    </source>
</evidence>
<evidence type="ECO:0000256" key="11">
    <source>
        <dbReference type="ARBA" id="ARBA00023180"/>
    </source>
</evidence>
<proteinExistence type="inferred from homology"/>
<feature type="transmembrane region" description="Helical" evidence="19">
    <location>
        <begin position="564"/>
        <end position="591"/>
    </location>
</feature>
<dbReference type="SUPFAM" id="SSF103473">
    <property type="entry name" value="MFS general substrate transporter"/>
    <property type="match status" value="3"/>
</dbReference>
<evidence type="ECO:0000256" key="2">
    <source>
        <dbReference type="ARBA" id="ARBA00009657"/>
    </source>
</evidence>
<keyword evidence="24" id="KW-1185">Reference proteome</keyword>
<evidence type="ECO:0000256" key="8">
    <source>
        <dbReference type="ARBA" id="ARBA00023065"/>
    </source>
</evidence>
<keyword evidence="3" id="KW-0813">Transport</keyword>
<evidence type="ECO:0000256" key="1">
    <source>
        <dbReference type="ARBA" id="ARBA00004651"/>
    </source>
</evidence>
<feature type="transmembrane region" description="Helical" evidence="19">
    <location>
        <begin position="1062"/>
        <end position="1088"/>
    </location>
</feature>
<evidence type="ECO:0000256" key="16">
    <source>
        <dbReference type="ARBA" id="ARBA00081851"/>
    </source>
</evidence>
<dbReference type="InterPro" id="IPR036259">
    <property type="entry name" value="MFS_trans_sf"/>
</dbReference>
<evidence type="ECO:0000256" key="14">
    <source>
        <dbReference type="ARBA" id="ARBA00052624"/>
    </source>
</evidence>
<dbReference type="GO" id="GO:0006811">
    <property type="term" value="P:monoatomic ion transport"/>
    <property type="evidence" value="ECO:0007669"/>
    <property type="project" value="UniProtKB-KW"/>
</dbReference>
<feature type="transmembrane region" description="Helical" evidence="19">
    <location>
        <begin position="220"/>
        <end position="250"/>
    </location>
</feature>
<gene>
    <name evidence="23" type="ORF">IHE44_0011833</name>
    <name evidence="22" type="ORF">IHE44_007625</name>
</gene>
<feature type="transmembrane region" description="Helical" evidence="19">
    <location>
        <begin position="408"/>
        <end position="428"/>
    </location>
</feature>
<organism evidence="22">
    <name type="scientific">Lamprotornis superbus</name>
    <dbReference type="NCBI Taxonomy" id="245042"/>
    <lineage>
        <taxon>Eukaryota</taxon>
        <taxon>Metazoa</taxon>
        <taxon>Chordata</taxon>
        <taxon>Craniata</taxon>
        <taxon>Vertebrata</taxon>
        <taxon>Euteleostomi</taxon>
        <taxon>Archelosauria</taxon>
        <taxon>Archosauria</taxon>
        <taxon>Dinosauria</taxon>
        <taxon>Saurischia</taxon>
        <taxon>Theropoda</taxon>
        <taxon>Coelurosauria</taxon>
        <taxon>Aves</taxon>
        <taxon>Neognathae</taxon>
        <taxon>Neoaves</taxon>
        <taxon>Telluraves</taxon>
        <taxon>Australaves</taxon>
        <taxon>Passeriformes</taxon>
        <taxon>Sturnidae</taxon>
        <taxon>Lamprotornis</taxon>
    </lineage>
</organism>
<dbReference type="Gene3D" id="1.20.1250.20">
    <property type="entry name" value="MFS general substrate transporter like domains"/>
    <property type="match status" value="2"/>
</dbReference>
<feature type="transmembrane region" description="Helical" evidence="19">
    <location>
        <begin position="603"/>
        <end position="626"/>
    </location>
</feature>
<evidence type="ECO:0000256" key="4">
    <source>
        <dbReference type="ARBA" id="ARBA00022475"/>
    </source>
</evidence>
<dbReference type="Pfam" id="PF03137">
    <property type="entry name" value="OATP"/>
    <property type="match status" value="4"/>
</dbReference>
<dbReference type="GO" id="GO:0015347">
    <property type="term" value="F:sodium-independent organic anion transmembrane transporter activity"/>
    <property type="evidence" value="ECO:0007669"/>
    <property type="project" value="TreeGrafter"/>
</dbReference>
<feature type="compositionally biased region" description="Acidic residues" evidence="18">
    <location>
        <begin position="840"/>
        <end position="850"/>
    </location>
</feature>
<evidence type="ECO:0000313" key="22">
    <source>
        <dbReference type="EMBL" id="KAG0114548.1"/>
    </source>
</evidence>
<comment type="subcellular location">
    <subcellularLocation>
        <location evidence="1">Cell membrane</location>
        <topology evidence="1">Multi-pass membrane protein</topology>
    </subcellularLocation>
</comment>
<evidence type="ECO:0000256" key="3">
    <source>
        <dbReference type="ARBA" id="ARBA00022448"/>
    </source>
</evidence>
<feature type="domain" description="Kazal-like" evidence="21">
    <location>
        <begin position="1355"/>
        <end position="1410"/>
    </location>
</feature>
<dbReference type="InterPro" id="IPR036058">
    <property type="entry name" value="Kazal_dom_sf"/>
</dbReference>
<evidence type="ECO:0000256" key="10">
    <source>
        <dbReference type="ARBA" id="ARBA00023157"/>
    </source>
</evidence>
<keyword evidence="6 19" id="KW-1133">Transmembrane helix</keyword>
<dbReference type="PROSITE" id="PS50850">
    <property type="entry name" value="MFS"/>
    <property type="match status" value="1"/>
</dbReference>
<dbReference type="EMBL" id="JADDUC020000005">
    <property type="protein sequence ID" value="KAI1238747.1"/>
    <property type="molecule type" value="Genomic_DNA"/>
</dbReference>
<feature type="transmembrane region" description="Helical" evidence="19">
    <location>
        <begin position="936"/>
        <end position="957"/>
    </location>
</feature>
<dbReference type="PROSITE" id="PS51465">
    <property type="entry name" value="KAZAL_2"/>
    <property type="match status" value="2"/>
</dbReference>
<reference evidence="23 24" key="2">
    <citation type="journal article" date="2021" name="J. Hered.">
        <title>Feather Gene Expression Elucidates the Developmental Basis of Plumage Iridescence in African Starlings.</title>
        <authorList>
            <person name="Rubenstein D.R."/>
            <person name="Corvelo A."/>
            <person name="MacManes M.D."/>
            <person name="Maia R."/>
            <person name="Narzisi G."/>
            <person name="Rousaki A."/>
            <person name="Vandenabeele P."/>
            <person name="Shawkey M.D."/>
            <person name="Solomon J."/>
        </authorList>
    </citation>
    <scope>NUCLEOTIDE SEQUENCE [LARGE SCALE GENOMIC DNA]</scope>
    <source>
        <strain evidence="23">SS15</strain>
    </source>
</reference>
<dbReference type="InterPro" id="IPR020846">
    <property type="entry name" value="MFS_dom"/>
</dbReference>
<evidence type="ECO:0000256" key="19">
    <source>
        <dbReference type="SAM" id="Phobius"/>
    </source>
</evidence>
<evidence type="ECO:0000256" key="15">
    <source>
        <dbReference type="ARBA" id="ARBA00067107"/>
    </source>
</evidence>
<dbReference type="SMART" id="SM00280">
    <property type="entry name" value="KAZAL"/>
    <property type="match status" value="2"/>
</dbReference>
<feature type="transmembrane region" description="Helical" evidence="19">
    <location>
        <begin position="80"/>
        <end position="104"/>
    </location>
</feature>
<keyword evidence="8" id="KW-0406">Ion transport</keyword>
<dbReference type="Pfam" id="PF07648">
    <property type="entry name" value="Kazal_2"/>
    <property type="match status" value="2"/>
</dbReference>
<feature type="transmembrane region" description="Helical" evidence="19">
    <location>
        <begin position="1312"/>
        <end position="1331"/>
    </location>
</feature>
<evidence type="ECO:0000256" key="18">
    <source>
        <dbReference type="SAM" id="MobiDB-lite"/>
    </source>
</evidence>
<feature type="transmembrane region" description="Helical" evidence="19">
    <location>
        <begin position="110"/>
        <end position="132"/>
    </location>
</feature>
<reference evidence="23" key="3">
    <citation type="submission" date="2022-01" db="EMBL/GenBank/DDBJ databases">
        <authorList>
            <person name="Rubenstein D.R."/>
        </authorList>
    </citation>
    <scope>NUCLEOTIDE SEQUENCE</scope>
    <source>
        <strain evidence="23">SS15</strain>
        <tissue evidence="23">Liver</tissue>
    </source>
</reference>
<comment type="caution">
    <text evidence="22">The sequence shown here is derived from an EMBL/GenBank/DDBJ whole genome shotgun (WGS) entry which is preliminary data.</text>
</comment>
<evidence type="ECO:0000256" key="7">
    <source>
        <dbReference type="ARBA" id="ARBA00023055"/>
    </source>
</evidence>
<dbReference type="NCBIfam" id="TIGR00805">
    <property type="entry name" value="oat"/>
    <property type="match status" value="2"/>
</dbReference>
<feature type="transmembrane region" description="Helical" evidence="19">
    <location>
        <begin position="1240"/>
        <end position="1259"/>
    </location>
</feature>
<comment type="catalytic activity">
    <reaction evidence="12">
        <text>3,3',5'-triiodo-L-thyronine(out) = 3,3',5'-triiodo-L-thyronine(in)</text>
        <dbReference type="Rhea" id="RHEA:71815"/>
        <dbReference type="ChEBI" id="CHEBI:57261"/>
    </reaction>
</comment>
<dbReference type="InterPro" id="IPR004156">
    <property type="entry name" value="OATP"/>
</dbReference>
<evidence type="ECO:0000259" key="20">
    <source>
        <dbReference type="PROSITE" id="PS50850"/>
    </source>
</evidence>
<dbReference type="Gene3D" id="3.30.60.30">
    <property type="match status" value="1"/>
</dbReference>
<feature type="transmembrane region" description="Helical" evidence="19">
    <location>
        <begin position="270"/>
        <end position="294"/>
    </location>
</feature>
<feature type="transmembrane region" description="Helical" evidence="19">
    <location>
        <begin position="40"/>
        <end position="59"/>
    </location>
</feature>
<protein>
    <recommendedName>
        <fullName evidence="15">Solute carrier organic anion transporter family member 1C1</fullName>
    </recommendedName>
    <alternativeName>
        <fullName evidence="17">Solute carrier family 21 member 14</fullName>
    </alternativeName>
    <alternativeName>
        <fullName evidence="16">Thyroxine transporter</fullName>
    </alternativeName>
</protein>
<keyword evidence="4" id="KW-1003">Cell membrane</keyword>
<dbReference type="EMBL" id="JADDUC010000289">
    <property type="protein sequence ID" value="KAG0114548.1"/>
    <property type="molecule type" value="Genomic_DNA"/>
</dbReference>
<keyword evidence="10" id="KW-1015">Disulfide bond</keyword>
<name>A0A835NG82_9PASS</name>
<feature type="transmembrane region" description="Helical" evidence="19">
    <location>
        <begin position="1489"/>
        <end position="1510"/>
    </location>
</feature>
<evidence type="ECO:0000313" key="24">
    <source>
        <dbReference type="Proteomes" id="UP000618051"/>
    </source>
</evidence>
<reference evidence="22" key="1">
    <citation type="submission" date="2020-10" db="EMBL/GenBank/DDBJ databases">
        <title>Feather gene expression reveals the developmental basis of iridescence in African starlings.</title>
        <authorList>
            <person name="Rubenstein D.R."/>
        </authorList>
    </citation>
    <scope>NUCLEOTIDE SEQUENCE</scope>
    <source>
        <strain evidence="22">SS15</strain>
        <tissue evidence="22">Liver</tissue>
    </source>
</reference>
<dbReference type="SUPFAM" id="SSF100895">
    <property type="entry name" value="Kazal-type serine protease inhibitors"/>
    <property type="match status" value="2"/>
</dbReference>
<evidence type="ECO:0000256" key="5">
    <source>
        <dbReference type="ARBA" id="ARBA00022692"/>
    </source>
</evidence>
<feature type="transmembrane region" description="Helical" evidence="19">
    <location>
        <begin position="655"/>
        <end position="678"/>
    </location>
</feature>
<evidence type="ECO:0000259" key="21">
    <source>
        <dbReference type="PROSITE" id="PS51465"/>
    </source>
</evidence>
<comment type="catalytic activity">
    <reaction evidence="13">
        <text>L-thyroxine(out) = L-thyroxine(in)</text>
        <dbReference type="Rhea" id="RHEA:71819"/>
        <dbReference type="ChEBI" id="CHEBI:58448"/>
    </reaction>
</comment>
<feature type="region of interest" description="Disordered" evidence="18">
    <location>
        <begin position="832"/>
        <end position="859"/>
    </location>
</feature>
<feature type="transmembrane region" description="Helical" evidence="19">
    <location>
        <begin position="1539"/>
        <end position="1562"/>
    </location>
</feature>
<evidence type="ECO:0000256" key="13">
    <source>
        <dbReference type="ARBA" id="ARBA00051340"/>
    </source>
</evidence>
<feature type="transmembrane region" description="Helical" evidence="19">
    <location>
        <begin position="1436"/>
        <end position="1453"/>
    </location>
</feature>
<feature type="transmembrane region" description="Helical" evidence="19">
    <location>
        <begin position="440"/>
        <end position="460"/>
    </location>
</feature>
<sequence>MEISSKENAHFFSNNTILPVDRSSFKSESSASKEKQSCCGGIKIFLGALSFVYFAKALSGSYLKSTITQIERRFDIPSSLVGVIDGSFEIGNLLIIILVSYFGAKLHRPRIIGAGCLIMSAGTFLIAVPQFFMGRYRYERFPSTTNSTLSLSPCLQDKSQTPLSALEKSEAKINAGCEKEAGSSMWIYVLLGNLLRGIGETPIQPLGITYIDDYAVEENAALYIGCVQTVAIIGPIFGFLLGSLCAKLYVDIGFVDLDSVAISPKDVQWVGAWWLGYLIAGVISALAGIPFWFLPKHLPKPESRKGSSTSSEHSKFIIEENKDQHSSCWQQAKLAEMAKGKSLEFAHMLQSITHRNFLPSLKNLFGNPVYILYLCASIIQFNSLIGMVTYKPKYIEQQYGQTSSKTNFVIGLINIPAVAFGIFSGGLIMKKFGIGVLGAAKLSLGSSFFGYLLLLSLFAMGCGNSDVAGLTVPYPGTKPVADHEPALFSECNSGCSCSRSAWEPVCGEDGVTYVSACLAGCRASRGAGNSSVFFNCSCVGTSESSQSSSAVVGPCQKGNECPKMFLYFLVISVITSYTLSVGGTPGYILLLRCIKPHLKSFALGIYTLAIRVLAGIPAPVYFGVAIDTTCLKWGSKRCGGRGACRLYDSSALRYVYLGLTLVLGTVSIFFSVAVLWVLRKMSSPQDEILSANGERGACGTKSRNDNFVNRLSVLRIRRALIELPAAAGLCLGSSSVLLLPALPEPLLLLASAATSARGACTSSCAEALQSWRNPFSTSCSYLSEQPRGRSCCYFIFFVLIHVLTETYSTATKEFGKSDHSVKKSVMTVETKLSNVNDPNQEAEPDQLLDDEGNKNPPVKKTSSCTGLKVFLAALSFSYFSKALSGTIMKSSITQIERRFDLTSSTAGFVDSSFEMGNLLVIAFVSYFGAKLHRPKIIAVGCFTMALGCFLSAMPHFFMGYYKYETTSHTAASANLTSSINPCSLHQDVNDTVLEVSRSGCEKEPSSYMWIYILLGNMLRGIGETPITPLGISYLDDFAKEENVPVYVGRSPSAEDNIQPLEGTSICFIVFSACLHTIAMMGPMFGFLLGSLCAKLYVDIGFVDPVKSYNLGPPPKMPELKIIKIKSATLIFLAVHLKPWVVSLTLQRMSNCLIATYTIQESRGWSQEPKSTPGSITITPQDSRWVGAWWLGFLIGGATSFLSAIPFCFLPRSLKKPEEANKDKTSHDFYNSLKKVLGNRMYFTFLCCSLLQFSGFIGFLTYKPKYMEQQYGQSTSKSNFLIGMTSLPPVGLGIFLGGLIMKKYKMGIIGATKFSFTMSFLSYAISLLHFFVGCDNYVVAGMTVSYEGNPIPYHNNSLFSGCNSHCKCASNVWDPVCGANGITYVSACLAGCTTSTGHGKNTVFHNCRCLEINSSWSGNTSATLGQCPKSDDCSVKFIYYTVIQVIGGFCYALGATPSYMIVFRCVHPEFKALAGNTKLISKMSFPLKSCPIFVCLLAAGIPAPVYFGAAIDKTCMKWGSSSCGKQGACRLYDSNAHRYVFLGLGAILRGPSYLIAIIFYTLVKKHFQNKNSRPVENGQEDAAVNKEDNCKLKERLPVTEVVPQTEPNSQQAKKNLLGSSDRASLGFFCGIKDAARTFTCQRPTESDPEPVCRSVQGTGTGETSSRLGQAFWFHQIQSQFTLFRAGSPSGRRRHPAVFHPFIVPWAHTLAAASVHLLLCFRCTHYLLFKTKLEHIKKKKNRFSKFVCSAMSFMSESMQNMRTAHSFFMWCMPPHGCCHRFTLPWHPNGWRFQKVELMFSNETMRWFSDPCTCSFKKNVEAINTENLAGPLRTQHKVCDSVTWCNTNFRDTPCPALLAVYNQSCECTKQPRNVLVIVFEQSKASNSIPKGQDMRNFLSFKIRKEILFPSFRLLHSTAGRRDSLQKIKQNACGDGEKIYSELAEFGPIAKKRQKANDLVIFSPRQARISLRLAAEMPGVCCHSADSVLGLTKEELGLFACCLCPSPSPHWHPQCSWPQLPSLCVLPPSGFCEDFRSGETDLKRKQNQCVEEQSNAATVLHIPTAEWLTQHSPLEPRLKTSTRTKAQM</sequence>
<feature type="transmembrane region" description="Helical" evidence="19">
    <location>
        <begin position="370"/>
        <end position="388"/>
    </location>
</feature>
<dbReference type="OrthoDB" id="5062115at2759"/>
<evidence type="ECO:0000256" key="17">
    <source>
        <dbReference type="ARBA" id="ARBA00082740"/>
    </source>
</evidence>
<evidence type="ECO:0000313" key="23">
    <source>
        <dbReference type="EMBL" id="KAI1238747.1"/>
    </source>
</evidence>
<comment type="catalytic activity">
    <reaction evidence="14">
        <text>L-thyroxine sulfate(out) = L-thyroxine sulfate(in)</text>
        <dbReference type="Rhea" id="RHEA:73311"/>
        <dbReference type="ChEBI" id="CHEBI:176512"/>
    </reaction>
</comment>
<dbReference type="InterPro" id="IPR002350">
    <property type="entry name" value="Kazal_dom"/>
</dbReference>
<keyword evidence="5 19" id="KW-0812">Transmembrane</keyword>
<accession>A0A835NG82</accession>
<keyword evidence="11" id="KW-0325">Glycoprotein</keyword>
<dbReference type="GO" id="GO:0015125">
    <property type="term" value="F:bile acid transmembrane transporter activity"/>
    <property type="evidence" value="ECO:0007669"/>
    <property type="project" value="TreeGrafter"/>
</dbReference>
<feature type="transmembrane region" description="Helical" evidence="19">
    <location>
        <begin position="1279"/>
        <end position="1300"/>
    </location>
</feature>
<keyword evidence="9 19" id="KW-0472">Membrane</keyword>
<evidence type="ECO:0000256" key="6">
    <source>
        <dbReference type="ARBA" id="ARBA00022989"/>
    </source>
</evidence>
<dbReference type="PANTHER" id="PTHR11388">
    <property type="entry name" value="ORGANIC ANION TRANSPORTER"/>
    <property type="match status" value="1"/>
</dbReference>
<dbReference type="GO" id="GO:0043252">
    <property type="term" value="P:sodium-independent organic anion transport"/>
    <property type="evidence" value="ECO:0007669"/>
    <property type="project" value="TreeGrafter"/>
</dbReference>
<dbReference type="Proteomes" id="UP000618051">
    <property type="component" value="Unassembled WGS sequence"/>
</dbReference>
<dbReference type="GO" id="GO:0016323">
    <property type="term" value="C:basolateral plasma membrane"/>
    <property type="evidence" value="ECO:0007669"/>
    <property type="project" value="TreeGrafter"/>
</dbReference>
<keyword evidence="7" id="KW-0445">Lipid transport</keyword>
<feature type="domain" description="Kazal-like" evidence="21">
    <location>
        <begin position="485"/>
        <end position="540"/>
    </location>
</feature>
<dbReference type="FunFam" id="3.30.60.30:FF:000048">
    <property type="entry name" value="Solute carrier organic anion transporter family member"/>
    <property type="match status" value="2"/>
</dbReference>
<comment type="similarity">
    <text evidence="2">Belongs to the organo anion transporter (TC 2.A.60) family.</text>
</comment>
<feature type="domain" description="Major facilitator superfamily (MFS) profile" evidence="20">
    <location>
        <begin position="45"/>
        <end position="676"/>
    </location>
</feature>
<feature type="transmembrane region" description="Helical" evidence="19">
    <location>
        <begin position="1187"/>
        <end position="1209"/>
    </location>
</feature>
<feature type="transmembrane region" description="Helical" evidence="19">
    <location>
        <begin position="908"/>
        <end position="929"/>
    </location>
</feature>
<evidence type="ECO:0000256" key="12">
    <source>
        <dbReference type="ARBA" id="ARBA00050960"/>
    </source>
</evidence>
<dbReference type="PANTHER" id="PTHR11388:SF99">
    <property type="entry name" value="SOLUTE CARRIER ORGANIC ANION TRANSPORTER FAMILY MEMBER 1C1"/>
    <property type="match status" value="1"/>
</dbReference>